<gene>
    <name evidence="1" type="ORF">ACOLOM_LOCUS74</name>
</gene>
<accession>A0ACA9JWT0</accession>
<dbReference type="EMBL" id="CAJVPT010000071">
    <property type="protein sequence ID" value="CAG8438436.1"/>
    <property type="molecule type" value="Genomic_DNA"/>
</dbReference>
<evidence type="ECO:0000313" key="1">
    <source>
        <dbReference type="EMBL" id="CAG8438436.1"/>
    </source>
</evidence>
<protein>
    <submittedName>
        <fullName evidence="1">10623_t:CDS:1</fullName>
    </submittedName>
</protein>
<evidence type="ECO:0000313" key="2">
    <source>
        <dbReference type="Proteomes" id="UP000789525"/>
    </source>
</evidence>
<sequence length="124" mass="14019">MASVDSNVSKGDLEAIRVGLGLHTDGVKADLLQRLKTFSAGREHERSLFLEENVDIDNKQNEIASLISNQQETVDVDDSQRKSQKRKVEEYNEETGQEKVILEFKWLEKAILGFKEELNSVAAQ</sequence>
<feature type="non-terminal residue" evidence="1">
    <location>
        <position position="124"/>
    </location>
</feature>
<dbReference type="Proteomes" id="UP000789525">
    <property type="component" value="Unassembled WGS sequence"/>
</dbReference>
<proteinExistence type="predicted"/>
<name>A0ACA9JWT0_9GLOM</name>
<comment type="caution">
    <text evidence="1">The sequence shown here is derived from an EMBL/GenBank/DDBJ whole genome shotgun (WGS) entry which is preliminary data.</text>
</comment>
<reference evidence="1" key="1">
    <citation type="submission" date="2021-06" db="EMBL/GenBank/DDBJ databases">
        <authorList>
            <person name="Kallberg Y."/>
            <person name="Tangrot J."/>
            <person name="Rosling A."/>
        </authorList>
    </citation>
    <scope>NUCLEOTIDE SEQUENCE</scope>
    <source>
        <strain evidence="1">CL356</strain>
    </source>
</reference>
<keyword evidence="2" id="KW-1185">Reference proteome</keyword>
<organism evidence="1 2">
    <name type="scientific">Acaulospora colombiana</name>
    <dbReference type="NCBI Taxonomy" id="27376"/>
    <lineage>
        <taxon>Eukaryota</taxon>
        <taxon>Fungi</taxon>
        <taxon>Fungi incertae sedis</taxon>
        <taxon>Mucoromycota</taxon>
        <taxon>Glomeromycotina</taxon>
        <taxon>Glomeromycetes</taxon>
        <taxon>Diversisporales</taxon>
        <taxon>Acaulosporaceae</taxon>
        <taxon>Acaulospora</taxon>
    </lineage>
</organism>